<dbReference type="EMBL" id="JAUTAN010000001">
    <property type="protein sequence ID" value="MDQ1102877.1"/>
    <property type="molecule type" value="Genomic_DNA"/>
</dbReference>
<keyword evidence="1" id="KW-1133">Transmembrane helix</keyword>
<protein>
    <submittedName>
        <fullName evidence="2">Membrane protein YqaA with SNARE-associated domain</fullName>
    </submittedName>
</protein>
<proteinExistence type="predicted"/>
<organism evidence="2 3">
    <name type="scientific">Nocardioides zeae</name>
    <dbReference type="NCBI Taxonomy" id="1457234"/>
    <lineage>
        <taxon>Bacteria</taxon>
        <taxon>Bacillati</taxon>
        <taxon>Actinomycetota</taxon>
        <taxon>Actinomycetes</taxon>
        <taxon>Propionibacteriales</taxon>
        <taxon>Nocardioidaceae</taxon>
        <taxon>Nocardioides</taxon>
    </lineage>
</organism>
<dbReference type="AlphaFoldDB" id="A0AAJ1X1S9"/>
<keyword evidence="1" id="KW-0812">Transmembrane</keyword>
<dbReference type="Proteomes" id="UP001239215">
    <property type="component" value="Unassembled WGS sequence"/>
</dbReference>
<accession>A0AAJ1X1S9</accession>
<dbReference type="RefSeq" id="WP_307198331.1">
    <property type="nucleotide sequence ID" value="NZ_JAUTAN010000001.1"/>
</dbReference>
<reference evidence="2" key="1">
    <citation type="submission" date="2023-07" db="EMBL/GenBank/DDBJ databases">
        <title>Functional and genomic diversity of the sorghum phyllosphere microbiome.</title>
        <authorList>
            <person name="Shade A."/>
        </authorList>
    </citation>
    <scope>NUCLEOTIDE SEQUENCE</scope>
    <source>
        <strain evidence="2">SORGH_AS_1067</strain>
    </source>
</reference>
<evidence type="ECO:0000256" key="1">
    <source>
        <dbReference type="SAM" id="Phobius"/>
    </source>
</evidence>
<comment type="caution">
    <text evidence="2">The sequence shown here is derived from an EMBL/GenBank/DDBJ whole genome shotgun (WGS) entry which is preliminary data.</text>
</comment>
<evidence type="ECO:0000313" key="3">
    <source>
        <dbReference type="Proteomes" id="UP001239215"/>
    </source>
</evidence>
<feature type="transmembrane region" description="Helical" evidence="1">
    <location>
        <begin position="35"/>
        <end position="58"/>
    </location>
</feature>
<evidence type="ECO:0000313" key="2">
    <source>
        <dbReference type="EMBL" id="MDQ1102877.1"/>
    </source>
</evidence>
<sequence length="155" mass="15889">MSAVIAVLVGLTVGVSSALLPLVNAEVYAAAATARHPWAVILVVVALAVGQTGGKVLLFEAARRGTRRFRAGPRLQALTSGTWADRVQRALSERRTARPLVLTSAAIGLPPLALVTVAAGAAGQPVRGFAVLCFIGRTARFSAIAVPVLIAVTSS</sequence>
<feature type="transmembrane region" description="Helical" evidence="1">
    <location>
        <begin position="100"/>
        <end position="123"/>
    </location>
</feature>
<name>A0AAJ1X1S9_9ACTN</name>
<gene>
    <name evidence="2" type="ORF">QE405_000161</name>
</gene>
<keyword evidence="1" id="KW-0472">Membrane</keyword>